<gene>
    <name evidence="6" type="ORF">E6C51_06305</name>
</gene>
<dbReference type="InterPro" id="IPR037923">
    <property type="entry name" value="HTH-like"/>
</dbReference>
<proteinExistence type="predicted"/>
<sequence>MGNSNQGLNHAKVLATAAQPGLERLCKPPENRFQTGTSVRGIERIEARFTGTMFAPHRHDTYALGLTLSGIQTFHYRGEQRFSAAGNIIILHPDELHDGAAGTEAGLIYRMLYLPPQLIHEAAERHGQALPFVRAPVIRDQALAAALYEALHDLSASPEDLEMDDLQMRLAAGLYRNSGAKTQSNSLIDAAAVRRVAEFLHDNISESVSSSQLEAISGMDRFALSRHFRRYMGTSPHRFQIMRRLQHARSLLMQGNISLAEVAFSSGFADQPHFTRHFKSTYGLAPGQWLSLFQQHRA</sequence>
<evidence type="ECO:0000313" key="7">
    <source>
        <dbReference type="Proteomes" id="UP000310754"/>
    </source>
</evidence>
<evidence type="ECO:0000256" key="2">
    <source>
        <dbReference type="ARBA" id="ARBA00023125"/>
    </source>
</evidence>
<evidence type="ECO:0000256" key="4">
    <source>
        <dbReference type="ARBA" id="ARBA00023163"/>
    </source>
</evidence>
<organism evidence="6 7">
    <name type="scientific">Allorhizobium terrae</name>
    <dbReference type="NCBI Taxonomy" id="1848972"/>
    <lineage>
        <taxon>Bacteria</taxon>
        <taxon>Pseudomonadati</taxon>
        <taxon>Pseudomonadota</taxon>
        <taxon>Alphaproteobacteria</taxon>
        <taxon>Hyphomicrobiales</taxon>
        <taxon>Rhizobiaceae</taxon>
        <taxon>Rhizobium/Agrobacterium group</taxon>
        <taxon>Allorhizobium</taxon>
    </lineage>
</organism>
<dbReference type="Gene3D" id="1.10.10.60">
    <property type="entry name" value="Homeodomain-like"/>
    <property type="match status" value="1"/>
</dbReference>
<accession>A0A4S4A204</accession>
<evidence type="ECO:0000259" key="5">
    <source>
        <dbReference type="PROSITE" id="PS01124"/>
    </source>
</evidence>
<dbReference type="Pfam" id="PF02311">
    <property type="entry name" value="AraC_binding"/>
    <property type="match status" value="1"/>
</dbReference>
<keyword evidence="4" id="KW-0804">Transcription</keyword>
<dbReference type="PROSITE" id="PS00041">
    <property type="entry name" value="HTH_ARAC_FAMILY_1"/>
    <property type="match status" value="1"/>
</dbReference>
<keyword evidence="1" id="KW-0805">Transcription regulation</keyword>
<dbReference type="Pfam" id="PF12833">
    <property type="entry name" value="HTH_18"/>
    <property type="match status" value="1"/>
</dbReference>
<name>A0A4S4A204_9HYPH</name>
<dbReference type="GO" id="GO:0003700">
    <property type="term" value="F:DNA-binding transcription factor activity"/>
    <property type="evidence" value="ECO:0007669"/>
    <property type="project" value="InterPro"/>
</dbReference>
<keyword evidence="3" id="KW-0010">Activator</keyword>
<dbReference type="PROSITE" id="PS01124">
    <property type="entry name" value="HTH_ARAC_FAMILY_2"/>
    <property type="match status" value="1"/>
</dbReference>
<dbReference type="SUPFAM" id="SSF51215">
    <property type="entry name" value="Regulatory protein AraC"/>
    <property type="match status" value="1"/>
</dbReference>
<dbReference type="RefSeq" id="WP_190235359.1">
    <property type="nucleotide sequence ID" value="NZ_SSOA01000002.1"/>
</dbReference>
<dbReference type="EMBL" id="SSOA01000002">
    <property type="protein sequence ID" value="THF52396.1"/>
    <property type="molecule type" value="Genomic_DNA"/>
</dbReference>
<feature type="domain" description="HTH araC/xylS-type" evidence="5">
    <location>
        <begin position="194"/>
        <end position="292"/>
    </location>
</feature>
<dbReference type="GO" id="GO:0043565">
    <property type="term" value="F:sequence-specific DNA binding"/>
    <property type="evidence" value="ECO:0007669"/>
    <property type="project" value="InterPro"/>
</dbReference>
<dbReference type="InterPro" id="IPR018060">
    <property type="entry name" value="HTH_AraC"/>
</dbReference>
<evidence type="ECO:0000256" key="1">
    <source>
        <dbReference type="ARBA" id="ARBA00023015"/>
    </source>
</evidence>
<reference evidence="6 7" key="1">
    <citation type="submission" date="2019-04" db="EMBL/GenBank/DDBJ databases">
        <title>Rhizobium terrae sp. nov., isolated from a paddy soil.</title>
        <authorList>
            <person name="Lin S.-Y."/>
            <person name="Hameed A."/>
            <person name="Huang H.-I."/>
            <person name="Young C.-C."/>
        </authorList>
    </citation>
    <scope>NUCLEOTIDE SEQUENCE [LARGE SCALE GENOMIC DNA]</scope>
    <source>
        <strain evidence="6 7">CC-HIH110</strain>
    </source>
</reference>
<evidence type="ECO:0000256" key="3">
    <source>
        <dbReference type="ARBA" id="ARBA00023159"/>
    </source>
</evidence>
<comment type="caution">
    <text evidence="6">The sequence shown here is derived from an EMBL/GenBank/DDBJ whole genome shotgun (WGS) entry which is preliminary data.</text>
</comment>
<dbReference type="PANTHER" id="PTHR46796">
    <property type="entry name" value="HTH-TYPE TRANSCRIPTIONAL ACTIVATOR RHAS-RELATED"/>
    <property type="match status" value="1"/>
</dbReference>
<keyword evidence="2" id="KW-0238">DNA-binding</keyword>
<keyword evidence="7" id="KW-1185">Reference proteome</keyword>
<dbReference type="AlphaFoldDB" id="A0A4S4A204"/>
<dbReference type="SUPFAM" id="SSF46689">
    <property type="entry name" value="Homeodomain-like"/>
    <property type="match status" value="2"/>
</dbReference>
<dbReference type="PANTHER" id="PTHR46796:SF2">
    <property type="entry name" value="TRANSCRIPTIONAL REGULATORY PROTEIN"/>
    <property type="match status" value="1"/>
</dbReference>
<dbReference type="InterPro" id="IPR018062">
    <property type="entry name" value="HTH_AraC-typ_CS"/>
</dbReference>
<dbReference type="SMART" id="SM00342">
    <property type="entry name" value="HTH_ARAC"/>
    <property type="match status" value="1"/>
</dbReference>
<protein>
    <submittedName>
        <fullName evidence="6">AraC family transcriptional regulator</fullName>
    </submittedName>
</protein>
<dbReference type="InterPro" id="IPR050204">
    <property type="entry name" value="AraC_XylS_family_regulators"/>
</dbReference>
<evidence type="ECO:0000313" key="6">
    <source>
        <dbReference type="EMBL" id="THF52396.1"/>
    </source>
</evidence>
<dbReference type="InterPro" id="IPR003313">
    <property type="entry name" value="AraC-bd"/>
</dbReference>
<dbReference type="InterPro" id="IPR009057">
    <property type="entry name" value="Homeodomain-like_sf"/>
</dbReference>
<dbReference type="Proteomes" id="UP000310754">
    <property type="component" value="Unassembled WGS sequence"/>
</dbReference>